<reference evidence="5 6" key="1">
    <citation type="submission" date="2021-04" db="EMBL/GenBank/DDBJ databases">
        <authorList>
            <person name="Rakotoarivonina H."/>
        </authorList>
    </citation>
    <scope>NUCLEOTIDE SEQUENCE [LARGE SCALE GENOMIC DNA]</scope>
    <source>
        <strain evidence="5 6">XE</strain>
    </source>
</reference>
<proteinExistence type="inferred from homology"/>
<comment type="similarity">
    <text evidence="1 4">Belongs to the 5-formyltetrahydrofolate cyclo-ligase family.</text>
</comment>
<dbReference type="EMBL" id="CAJRAY010000002">
    <property type="protein sequence ID" value="CAG5076660.1"/>
    <property type="molecule type" value="Genomic_DNA"/>
</dbReference>
<comment type="catalytic activity">
    <reaction evidence="4">
        <text>(6S)-5-formyl-5,6,7,8-tetrahydrofolate + ATP = (6R)-5,10-methenyltetrahydrofolate + ADP + phosphate</text>
        <dbReference type="Rhea" id="RHEA:10488"/>
        <dbReference type="ChEBI" id="CHEBI:30616"/>
        <dbReference type="ChEBI" id="CHEBI:43474"/>
        <dbReference type="ChEBI" id="CHEBI:57455"/>
        <dbReference type="ChEBI" id="CHEBI:57457"/>
        <dbReference type="ChEBI" id="CHEBI:456216"/>
        <dbReference type="EC" id="6.3.3.2"/>
    </reaction>
</comment>
<keyword evidence="4" id="KW-0479">Metal-binding</keyword>
<dbReference type="SUPFAM" id="SSF100950">
    <property type="entry name" value="NagB/RpiA/CoA transferase-like"/>
    <property type="match status" value="1"/>
</dbReference>
<dbReference type="PANTHER" id="PTHR23407">
    <property type="entry name" value="ATPASE INHIBITOR/5-FORMYLTETRAHYDROFOLATE CYCLO-LIGASE"/>
    <property type="match status" value="1"/>
</dbReference>
<evidence type="ECO:0000256" key="4">
    <source>
        <dbReference type="RuleBase" id="RU361279"/>
    </source>
</evidence>
<protein>
    <recommendedName>
        <fullName evidence="4">5-formyltetrahydrofolate cyclo-ligase</fullName>
        <ecNumber evidence="4">6.3.3.2</ecNumber>
    </recommendedName>
</protein>
<keyword evidence="3 4" id="KW-0067">ATP-binding</keyword>
<dbReference type="NCBIfam" id="TIGR02727">
    <property type="entry name" value="MTHFS_bact"/>
    <property type="match status" value="1"/>
</dbReference>
<evidence type="ECO:0000256" key="2">
    <source>
        <dbReference type="ARBA" id="ARBA00022741"/>
    </source>
</evidence>
<dbReference type="Proteomes" id="UP000681526">
    <property type="component" value="Unassembled WGS sequence"/>
</dbReference>
<dbReference type="PIRSF" id="PIRSF006806">
    <property type="entry name" value="FTHF_cligase"/>
    <property type="match status" value="1"/>
</dbReference>
<keyword evidence="2 4" id="KW-0547">Nucleotide-binding</keyword>
<gene>
    <name evidence="5" type="primary">txxe 388</name>
    <name evidence="5" type="ORF">TXXE_00820</name>
</gene>
<keyword evidence="4" id="KW-0460">Magnesium</keyword>
<dbReference type="Pfam" id="PF01812">
    <property type="entry name" value="5-FTHF_cyc-lig"/>
    <property type="match status" value="1"/>
</dbReference>
<dbReference type="InterPro" id="IPR024185">
    <property type="entry name" value="FTHF_cligase-like_sf"/>
</dbReference>
<dbReference type="PANTHER" id="PTHR23407:SF1">
    <property type="entry name" value="5-FORMYLTETRAHYDROFOLATE CYCLO-LIGASE"/>
    <property type="match status" value="1"/>
</dbReference>
<evidence type="ECO:0000313" key="6">
    <source>
        <dbReference type="Proteomes" id="UP000681526"/>
    </source>
</evidence>
<dbReference type="InterPro" id="IPR037171">
    <property type="entry name" value="NagB/RpiA_transferase-like"/>
</dbReference>
<name>A0ABN7RJQ0_THEXY</name>
<sequence length="216" mass="24081">MKYGSRHAGKATLRREMAALRDRIPDPERKLRSERACRHAAEWLRERGADCFLAYASFRSELDTRPLLEWGWRSGLAVLLPVCNTADRSLELYRVRSFDELKRGAYGVPEPDPAQAERWQDARSIGAVFVPGLAFAPDGSRLGYGGGYYDRFAGRMRASGGAARWMGLAFGVQIVPEVPVEPHDARLDGYITEDGVYRVPRRGGCSDGGREADAFQ</sequence>
<evidence type="ECO:0000256" key="3">
    <source>
        <dbReference type="ARBA" id="ARBA00022840"/>
    </source>
</evidence>
<dbReference type="InterPro" id="IPR002698">
    <property type="entry name" value="FTHF_cligase"/>
</dbReference>
<evidence type="ECO:0000256" key="1">
    <source>
        <dbReference type="ARBA" id="ARBA00010638"/>
    </source>
</evidence>
<dbReference type="EC" id="6.3.3.2" evidence="4"/>
<comment type="cofactor">
    <cofactor evidence="4">
        <name>Mg(2+)</name>
        <dbReference type="ChEBI" id="CHEBI:18420"/>
    </cofactor>
</comment>
<keyword evidence="6" id="KW-1185">Reference proteome</keyword>
<organism evidence="5 6">
    <name type="scientific">Thermobacillus xylanilyticus</name>
    <dbReference type="NCBI Taxonomy" id="76633"/>
    <lineage>
        <taxon>Bacteria</taxon>
        <taxon>Bacillati</taxon>
        <taxon>Bacillota</taxon>
        <taxon>Bacilli</taxon>
        <taxon>Bacillales</taxon>
        <taxon>Paenibacillaceae</taxon>
        <taxon>Thermobacillus</taxon>
    </lineage>
</organism>
<evidence type="ECO:0000313" key="5">
    <source>
        <dbReference type="EMBL" id="CAG5076660.1"/>
    </source>
</evidence>
<dbReference type="Gene3D" id="3.40.50.10420">
    <property type="entry name" value="NagB/RpiA/CoA transferase-like"/>
    <property type="match status" value="1"/>
</dbReference>
<accession>A0ABN7RJQ0</accession>
<comment type="caution">
    <text evidence="5">The sequence shown here is derived from an EMBL/GenBank/DDBJ whole genome shotgun (WGS) entry which is preliminary data.</text>
</comment>